<accession>X1Q7W0</accession>
<protein>
    <submittedName>
        <fullName evidence="1">Uncharacterized protein</fullName>
    </submittedName>
</protein>
<dbReference type="AlphaFoldDB" id="X1Q7W0"/>
<proteinExistence type="predicted"/>
<name>X1Q7W0_9ZZZZ</name>
<feature type="non-terminal residue" evidence="1">
    <location>
        <position position="33"/>
    </location>
</feature>
<dbReference type="EMBL" id="BARV01046256">
    <property type="protein sequence ID" value="GAI64318.1"/>
    <property type="molecule type" value="Genomic_DNA"/>
</dbReference>
<sequence>ADVEFRWWYPYRLALGAADGLPAAGFDKFVVRP</sequence>
<organism evidence="1">
    <name type="scientific">marine sediment metagenome</name>
    <dbReference type="NCBI Taxonomy" id="412755"/>
    <lineage>
        <taxon>unclassified sequences</taxon>
        <taxon>metagenomes</taxon>
        <taxon>ecological metagenomes</taxon>
    </lineage>
</organism>
<comment type="caution">
    <text evidence="1">The sequence shown here is derived from an EMBL/GenBank/DDBJ whole genome shotgun (WGS) entry which is preliminary data.</text>
</comment>
<feature type="non-terminal residue" evidence="1">
    <location>
        <position position="1"/>
    </location>
</feature>
<gene>
    <name evidence="1" type="ORF">S06H3_67125</name>
</gene>
<reference evidence="1" key="1">
    <citation type="journal article" date="2014" name="Front. Microbiol.">
        <title>High frequency of phylogenetically diverse reductive dehalogenase-homologous genes in deep subseafloor sedimentary metagenomes.</title>
        <authorList>
            <person name="Kawai M."/>
            <person name="Futagami T."/>
            <person name="Toyoda A."/>
            <person name="Takaki Y."/>
            <person name="Nishi S."/>
            <person name="Hori S."/>
            <person name="Arai W."/>
            <person name="Tsubouchi T."/>
            <person name="Morono Y."/>
            <person name="Uchiyama I."/>
            <person name="Ito T."/>
            <person name="Fujiyama A."/>
            <person name="Inagaki F."/>
            <person name="Takami H."/>
        </authorList>
    </citation>
    <scope>NUCLEOTIDE SEQUENCE</scope>
    <source>
        <strain evidence="1">Expedition CK06-06</strain>
    </source>
</reference>
<evidence type="ECO:0000313" key="1">
    <source>
        <dbReference type="EMBL" id="GAI64318.1"/>
    </source>
</evidence>